<evidence type="ECO:0000313" key="2">
    <source>
        <dbReference type="EMBL" id="WNF00568.1"/>
    </source>
</evidence>
<name>A0ABY9V8J4_9ACTN</name>
<evidence type="ECO:0000313" key="3">
    <source>
        <dbReference type="Proteomes" id="UP001305606"/>
    </source>
</evidence>
<sequence>MTPTGAGRPRHSGASGDGAAEVGAVGSGAVGSGAVEVVEFTDPACPWAWGSEPAFRRLRALTAGRVRWRRVFGILFDEGDDPAPDPAAETAWYSRYITDIARHTRAPYAHRLRWVAATSRPASLAAKAAERQGATAAERVLRRLRETTFVLGTPADTAERVLDALAGLDGVDVGRLGAEMGEPSVVAAVRRDHAEARAPVPEARAFHAPGPHGTGVKETDDGVRYALPTLVFSGPGGRVAAPGWRSMAEYTAALRTVAPHHLWDAPLTGPEEALAEHRSLTGPDLSLLTGGATPPPSAVRVDTAGGPLWLHPDEAATHPALTLPELKTPRP</sequence>
<dbReference type="Proteomes" id="UP001305606">
    <property type="component" value="Chromosome"/>
</dbReference>
<dbReference type="SUPFAM" id="SSF52833">
    <property type="entry name" value="Thioredoxin-like"/>
    <property type="match status" value="1"/>
</dbReference>
<reference evidence="2 3" key="1">
    <citation type="submission" date="2023-02" db="EMBL/GenBank/DDBJ databases">
        <title>Streptomyces sp. SCA4-21 with antifungal activity against Fusarium oxysporum f. sp. cubense, Streptomyces sp. SCA2-17 with antifungal activity against Fusarium oxysporum f. sp. cubense.</title>
        <authorList>
            <person name="Qi D."/>
        </authorList>
    </citation>
    <scope>NUCLEOTIDE SEQUENCE [LARGE SCALE GENOMIC DNA]</scope>
    <source>
        <strain evidence="2 3">SCA4-21</strain>
    </source>
</reference>
<dbReference type="RefSeq" id="WP_311038937.1">
    <property type="nucleotide sequence ID" value="NZ_CP117522.1"/>
</dbReference>
<dbReference type="Gene3D" id="3.40.30.10">
    <property type="entry name" value="Glutaredoxin"/>
    <property type="match status" value="1"/>
</dbReference>
<organism evidence="2 3">
    <name type="scientific">Streptomyces luomodiensis</name>
    <dbReference type="NCBI Taxonomy" id="3026192"/>
    <lineage>
        <taxon>Bacteria</taxon>
        <taxon>Bacillati</taxon>
        <taxon>Actinomycetota</taxon>
        <taxon>Actinomycetes</taxon>
        <taxon>Kitasatosporales</taxon>
        <taxon>Streptomycetaceae</taxon>
        <taxon>Streptomyces</taxon>
    </lineage>
</organism>
<dbReference type="InterPro" id="IPR036249">
    <property type="entry name" value="Thioredoxin-like_sf"/>
</dbReference>
<dbReference type="EMBL" id="CP117522">
    <property type="protein sequence ID" value="WNF00568.1"/>
    <property type="molecule type" value="Genomic_DNA"/>
</dbReference>
<protein>
    <submittedName>
        <fullName evidence="2">DsbA family protein</fullName>
    </submittedName>
</protein>
<accession>A0ABY9V8J4</accession>
<keyword evidence="3" id="KW-1185">Reference proteome</keyword>
<proteinExistence type="predicted"/>
<dbReference type="Pfam" id="PF13743">
    <property type="entry name" value="Thioredoxin_5"/>
    <property type="match status" value="1"/>
</dbReference>
<feature type="region of interest" description="Disordered" evidence="1">
    <location>
        <begin position="1"/>
        <end position="20"/>
    </location>
</feature>
<evidence type="ECO:0000256" key="1">
    <source>
        <dbReference type="SAM" id="MobiDB-lite"/>
    </source>
</evidence>
<gene>
    <name evidence="2" type="ORF">PS467_37205</name>
</gene>